<proteinExistence type="predicted"/>
<name>A0A1I0SFM8_9NOCA</name>
<sequence length="140" mass="15864">MAHRKRETTTVPDKTCAVCGRRIEWRKKWERDWDSVKYCSDSCRADARRVLGSTAARRAPEHDLEGEIGRLLDSRAWDSSICPSDVARAVAPDDWRPLMEPVRRAARRLVARGEVEITQGGSVVDPSTAKGPIRIRRPRS</sequence>
<dbReference type="InterPro" id="IPR017136">
    <property type="entry name" value="UCP037205"/>
</dbReference>
<dbReference type="AlphaFoldDB" id="A0A1I0SFM8"/>
<evidence type="ECO:0000313" key="2">
    <source>
        <dbReference type="EMBL" id="SFA38299.1"/>
    </source>
</evidence>
<protein>
    <recommendedName>
        <fullName evidence="4">DUF2256 and DUF3253 domain-containing protein</fullName>
    </recommendedName>
</protein>
<organism evidence="2 3">
    <name type="scientific">Rhodococcoides kroppenstedtii</name>
    <dbReference type="NCBI Taxonomy" id="293050"/>
    <lineage>
        <taxon>Bacteria</taxon>
        <taxon>Bacillati</taxon>
        <taxon>Actinomycetota</taxon>
        <taxon>Actinomycetes</taxon>
        <taxon>Mycobacteriales</taxon>
        <taxon>Nocardiaceae</taxon>
        <taxon>Rhodococcoides</taxon>
    </lineage>
</organism>
<feature type="region of interest" description="Disordered" evidence="1">
    <location>
        <begin position="120"/>
        <end position="140"/>
    </location>
</feature>
<evidence type="ECO:0000313" key="3">
    <source>
        <dbReference type="Proteomes" id="UP000182054"/>
    </source>
</evidence>
<reference evidence="2 3" key="1">
    <citation type="submission" date="2016-10" db="EMBL/GenBank/DDBJ databases">
        <authorList>
            <person name="de Groot N.N."/>
        </authorList>
    </citation>
    <scope>NUCLEOTIDE SEQUENCE [LARGE SCALE GENOMIC DNA]</scope>
    <source>
        <strain evidence="2 3">DSM 44908</strain>
    </source>
</reference>
<dbReference type="PANTHER" id="PTHR37463:SF1">
    <property type="entry name" value="DUF2256 DOMAIN-CONTAINING PROTEIN"/>
    <property type="match status" value="1"/>
</dbReference>
<dbReference type="EMBL" id="FOJN01000001">
    <property type="protein sequence ID" value="SFA38299.1"/>
    <property type="molecule type" value="Genomic_DNA"/>
</dbReference>
<accession>A0A1I0SFM8</accession>
<dbReference type="OrthoDB" id="34459at2"/>
<dbReference type="PANTHER" id="PTHR37463">
    <property type="entry name" value="GSL3115 PROTEIN"/>
    <property type="match status" value="1"/>
</dbReference>
<dbReference type="InterPro" id="IPR036390">
    <property type="entry name" value="WH_DNA-bd_sf"/>
</dbReference>
<dbReference type="Pfam" id="PF11625">
    <property type="entry name" value="DUF3253"/>
    <property type="match status" value="1"/>
</dbReference>
<dbReference type="Gene3D" id="1.10.10.10">
    <property type="entry name" value="Winged helix-like DNA-binding domain superfamily/Winged helix DNA-binding domain"/>
    <property type="match status" value="1"/>
</dbReference>
<dbReference type="Pfam" id="PF10013">
    <property type="entry name" value="DUF2256"/>
    <property type="match status" value="1"/>
</dbReference>
<dbReference type="Proteomes" id="UP000182054">
    <property type="component" value="Unassembled WGS sequence"/>
</dbReference>
<dbReference type="SUPFAM" id="SSF46785">
    <property type="entry name" value="Winged helix' DNA-binding domain"/>
    <property type="match status" value="1"/>
</dbReference>
<dbReference type="InterPro" id="IPR036388">
    <property type="entry name" value="WH-like_DNA-bd_sf"/>
</dbReference>
<gene>
    <name evidence="2" type="ORF">SAMN05444374_101106</name>
</gene>
<evidence type="ECO:0000256" key="1">
    <source>
        <dbReference type="SAM" id="MobiDB-lite"/>
    </source>
</evidence>
<evidence type="ECO:0008006" key="4">
    <source>
        <dbReference type="Google" id="ProtNLM"/>
    </source>
</evidence>
<dbReference type="InterPro" id="IPR021660">
    <property type="entry name" value="DUF3253"/>
</dbReference>